<dbReference type="OrthoDB" id="2084556at2"/>
<dbReference type="Proteomes" id="UP000076623">
    <property type="component" value="Chromosome"/>
</dbReference>
<dbReference type="EMBL" id="CP015378">
    <property type="protein sequence ID" value="ANC75390.1"/>
    <property type="molecule type" value="Genomic_DNA"/>
</dbReference>
<dbReference type="AlphaFoldDB" id="A0A160IJB2"/>
<keyword evidence="2" id="KW-1185">Reference proteome</keyword>
<accession>A0A160IJB2</accession>
<protein>
    <submittedName>
        <fullName evidence="1">Peptide ABC transporter permease</fullName>
    </submittedName>
</protein>
<gene>
    <name evidence="1" type="ORF">ABE65_000275</name>
</gene>
<dbReference type="InterPro" id="IPR020115">
    <property type="entry name" value="Fin"/>
</dbReference>
<dbReference type="Pfam" id="PF10955">
    <property type="entry name" value="Fin"/>
    <property type="match status" value="1"/>
</dbReference>
<evidence type="ECO:0000313" key="2">
    <source>
        <dbReference type="Proteomes" id="UP000076623"/>
    </source>
</evidence>
<name>A0A160IJB2_9BACL</name>
<organism evidence="1 2">
    <name type="scientific">Fictibacillus phosphorivorans</name>
    <dbReference type="NCBI Taxonomy" id="1221500"/>
    <lineage>
        <taxon>Bacteria</taxon>
        <taxon>Bacillati</taxon>
        <taxon>Bacillota</taxon>
        <taxon>Bacilli</taxon>
        <taxon>Bacillales</taxon>
        <taxon>Fictibacillaceae</taxon>
        <taxon>Fictibacillus</taxon>
    </lineage>
</organism>
<evidence type="ECO:0000313" key="1">
    <source>
        <dbReference type="EMBL" id="ANC75390.1"/>
    </source>
</evidence>
<proteinExistence type="predicted"/>
<dbReference type="STRING" id="1221500.ABE65_000275"/>
<dbReference type="KEGG" id="fpn:ABE65_000275"/>
<reference evidence="1 2" key="1">
    <citation type="submission" date="2016-04" db="EMBL/GenBank/DDBJ databases">
        <title>Complete genome sequence of Fictibacillus phosphorivorans G25-29, a strain toxic to nematodes.</title>
        <authorList>
            <person name="Zheng Z."/>
        </authorList>
    </citation>
    <scope>NUCLEOTIDE SEQUENCE [LARGE SCALE GENOMIC DNA]</scope>
    <source>
        <strain evidence="1 2">G25-29</strain>
    </source>
</reference>
<sequence>MAIHYRCRHCKTHVGTIDHHTVNAAQLGFETLSNEERQELLSYKENGDIEVTTTCEDCQDTLERNPEYHTLKSFIQ</sequence>
<dbReference type="GO" id="GO:0010468">
    <property type="term" value="P:regulation of gene expression"/>
    <property type="evidence" value="ECO:0007669"/>
    <property type="project" value="InterPro"/>
</dbReference>
<dbReference type="RefSeq" id="WP_066390519.1">
    <property type="nucleotide sequence ID" value="NZ_CP015378.1"/>
</dbReference>